<gene>
    <name evidence="4" type="ORF">PENSTE_c015G00103</name>
</gene>
<evidence type="ECO:0000313" key="5">
    <source>
        <dbReference type="Proteomes" id="UP000191285"/>
    </source>
</evidence>
<organism evidence="4 5">
    <name type="scientific">Penicillium steckii</name>
    <dbReference type="NCBI Taxonomy" id="303698"/>
    <lineage>
        <taxon>Eukaryota</taxon>
        <taxon>Fungi</taxon>
        <taxon>Dikarya</taxon>
        <taxon>Ascomycota</taxon>
        <taxon>Pezizomycotina</taxon>
        <taxon>Eurotiomycetes</taxon>
        <taxon>Eurotiomycetidae</taxon>
        <taxon>Eurotiales</taxon>
        <taxon>Aspergillaceae</taxon>
        <taxon>Penicillium</taxon>
    </lineage>
</organism>
<dbReference type="InterPro" id="IPR047122">
    <property type="entry name" value="Trans-enoyl_RdTase-like"/>
</dbReference>
<dbReference type="Gene3D" id="3.90.180.10">
    <property type="entry name" value="Medium-chain alcohol dehydrogenases, catalytic domain"/>
    <property type="match status" value="1"/>
</dbReference>
<dbReference type="GO" id="GO:0016651">
    <property type="term" value="F:oxidoreductase activity, acting on NAD(P)H"/>
    <property type="evidence" value="ECO:0007669"/>
    <property type="project" value="InterPro"/>
</dbReference>
<protein>
    <recommendedName>
        <fullName evidence="3">Enoyl reductase (ER) domain-containing protein</fullName>
    </recommendedName>
</protein>
<dbReference type="AlphaFoldDB" id="A0A1V6SZD6"/>
<keyword evidence="2" id="KW-0560">Oxidoreductase</keyword>
<evidence type="ECO:0000313" key="4">
    <source>
        <dbReference type="EMBL" id="OQE19438.1"/>
    </source>
</evidence>
<dbReference type="SUPFAM" id="SSF51735">
    <property type="entry name" value="NAD(P)-binding Rossmann-fold domains"/>
    <property type="match status" value="1"/>
</dbReference>
<dbReference type="InterPro" id="IPR013149">
    <property type="entry name" value="ADH-like_C"/>
</dbReference>
<dbReference type="Pfam" id="PF00107">
    <property type="entry name" value="ADH_zinc_N"/>
    <property type="match status" value="1"/>
</dbReference>
<dbReference type="OrthoDB" id="10257049at2759"/>
<evidence type="ECO:0000256" key="2">
    <source>
        <dbReference type="ARBA" id="ARBA00023002"/>
    </source>
</evidence>
<reference evidence="5" key="1">
    <citation type="journal article" date="2017" name="Nat. Microbiol.">
        <title>Global analysis of biosynthetic gene clusters reveals vast potential of secondary metabolite production in Penicillium species.</title>
        <authorList>
            <person name="Nielsen J.C."/>
            <person name="Grijseels S."/>
            <person name="Prigent S."/>
            <person name="Ji B."/>
            <person name="Dainat J."/>
            <person name="Nielsen K.F."/>
            <person name="Frisvad J.C."/>
            <person name="Workman M."/>
            <person name="Nielsen J."/>
        </authorList>
    </citation>
    <scope>NUCLEOTIDE SEQUENCE [LARGE SCALE GENOMIC DNA]</scope>
    <source>
        <strain evidence="5">IBT 24891</strain>
    </source>
</reference>
<name>A0A1V6SZD6_9EURO</name>
<sequence length="350" mass="37540">MSTTHQTVILSHKGEPLTITTRPTPKPGPNELLIEVHTLAINPVDHFQRDYGVFIKDYPAILGSDVAGIIIETGSSTRSTLKIGTRVTALASTFFTPGNDYGAFQKRVLVKEDFVSVLPNSFSFVEGACFPLAVMTSWNGWIWAGLEPMSTIGSGTSTTTTTSTNEGVFVWGASSSVGTLAVQAAKLMGFKVYATASQQHHEYILGLGATRVFDYQNANVLDQIVSTARSDGVSIRIGYLATGDQQLAVNTLDALRGTDNAKLAIAPIVDSELKVPDGVESAFVSPPQDPDELRERSRSIFVNWLENKLAAKELVSSPHAKVIQDGLESVNGALDELKAGVSCLKIVVEL</sequence>
<dbReference type="SUPFAM" id="SSF50129">
    <property type="entry name" value="GroES-like"/>
    <property type="match status" value="1"/>
</dbReference>
<feature type="domain" description="Enoyl reductase (ER)" evidence="3">
    <location>
        <begin position="14"/>
        <end position="348"/>
    </location>
</feature>
<evidence type="ECO:0000259" key="3">
    <source>
        <dbReference type="SMART" id="SM00829"/>
    </source>
</evidence>
<comment type="similarity">
    <text evidence="1">Belongs to the zinc-containing alcohol dehydrogenase family.</text>
</comment>
<comment type="caution">
    <text evidence="4">The sequence shown here is derived from an EMBL/GenBank/DDBJ whole genome shotgun (WGS) entry which is preliminary data.</text>
</comment>
<evidence type="ECO:0000256" key="1">
    <source>
        <dbReference type="ARBA" id="ARBA00008072"/>
    </source>
</evidence>
<accession>A0A1V6SZD6</accession>
<dbReference type="InterPro" id="IPR036291">
    <property type="entry name" value="NAD(P)-bd_dom_sf"/>
</dbReference>
<dbReference type="SMART" id="SM00829">
    <property type="entry name" value="PKS_ER"/>
    <property type="match status" value="1"/>
</dbReference>
<dbReference type="PANTHER" id="PTHR45348:SF2">
    <property type="entry name" value="ZINC-TYPE ALCOHOL DEHYDROGENASE-LIKE PROTEIN C2E1P3.01"/>
    <property type="match status" value="1"/>
</dbReference>
<dbReference type="Gene3D" id="3.40.50.720">
    <property type="entry name" value="NAD(P)-binding Rossmann-like Domain"/>
    <property type="match status" value="1"/>
</dbReference>
<dbReference type="InterPro" id="IPR013154">
    <property type="entry name" value="ADH-like_N"/>
</dbReference>
<dbReference type="InterPro" id="IPR020843">
    <property type="entry name" value="ER"/>
</dbReference>
<proteinExistence type="inferred from homology"/>
<dbReference type="PANTHER" id="PTHR45348">
    <property type="entry name" value="HYPOTHETICAL OXIDOREDUCTASE (EUROFUNG)"/>
    <property type="match status" value="1"/>
</dbReference>
<dbReference type="STRING" id="303698.A0A1V6SZD6"/>
<dbReference type="InterPro" id="IPR011032">
    <property type="entry name" value="GroES-like_sf"/>
</dbReference>
<dbReference type="CDD" id="cd08249">
    <property type="entry name" value="enoyl_reductase_like"/>
    <property type="match status" value="1"/>
</dbReference>
<dbReference type="Pfam" id="PF08240">
    <property type="entry name" value="ADH_N"/>
    <property type="match status" value="1"/>
</dbReference>
<dbReference type="Proteomes" id="UP000191285">
    <property type="component" value="Unassembled WGS sequence"/>
</dbReference>
<dbReference type="EMBL" id="MLKD01000015">
    <property type="protein sequence ID" value="OQE19438.1"/>
    <property type="molecule type" value="Genomic_DNA"/>
</dbReference>
<keyword evidence="5" id="KW-1185">Reference proteome</keyword>